<keyword evidence="2" id="KW-1185">Reference proteome</keyword>
<dbReference type="STRING" id="425504.SAMN05216206_2772"/>
<proteinExistence type="predicted"/>
<organism evidence="1 2">
    <name type="scientific">Pseudomonas guineae</name>
    <dbReference type="NCBI Taxonomy" id="425504"/>
    <lineage>
        <taxon>Bacteria</taxon>
        <taxon>Pseudomonadati</taxon>
        <taxon>Pseudomonadota</taxon>
        <taxon>Gammaproteobacteria</taxon>
        <taxon>Pseudomonadales</taxon>
        <taxon>Pseudomonadaceae</taxon>
        <taxon>Pseudomonas</taxon>
    </lineage>
</organism>
<dbReference type="InterPro" id="IPR036390">
    <property type="entry name" value="WH_DNA-bd_sf"/>
</dbReference>
<reference evidence="2" key="1">
    <citation type="submission" date="2016-10" db="EMBL/GenBank/DDBJ databases">
        <authorList>
            <person name="Varghese N."/>
            <person name="Submissions S."/>
        </authorList>
    </citation>
    <scope>NUCLEOTIDE SEQUENCE [LARGE SCALE GENOMIC DNA]</scope>
    <source>
        <strain evidence="2">LMG 24016</strain>
    </source>
</reference>
<protein>
    <submittedName>
        <fullName evidence="1">Uncharacterized protein</fullName>
    </submittedName>
</protein>
<gene>
    <name evidence="1" type="ORF">SAMN05216206_2772</name>
</gene>
<evidence type="ECO:0000313" key="1">
    <source>
        <dbReference type="EMBL" id="SFI69840.1"/>
    </source>
</evidence>
<sequence length="172" mass="18376">MTTSRIVATSDLSSQSSTGRVLEAVQELHALEQIVTREALIELLDLPATTIDDRVGTLVNAGMIVRVRRGIYAPAEVHDAARVISKTILPCGTVKIDIGDDVLTLTPKEDRMLAAMLAGVAMQAVGIEQSRNVAMIAADLSLQVKSLRRELRAVKTALKGKGCDEQLGLAGF</sequence>
<evidence type="ECO:0000313" key="2">
    <source>
        <dbReference type="Proteomes" id="UP000243606"/>
    </source>
</evidence>
<dbReference type="AlphaFoldDB" id="A0A1I3KBW7"/>
<accession>A0A1I3KBW7</accession>
<dbReference type="RefSeq" id="WP_139213961.1">
    <property type="nucleotide sequence ID" value="NZ_FOQL01000003.1"/>
</dbReference>
<dbReference type="EMBL" id="FOQL01000003">
    <property type="protein sequence ID" value="SFI69840.1"/>
    <property type="molecule type" value="Genomic_DNA"/>
</dbReference>
<dbReference type="SUPFAM" id="SSF46785">
    <property type="entry name" value="Winged helix' DNA-binding domain"/>
    <property type="match status" value="1"/>
</dbReference>
<dbReference type="OrthoDB" id="6686991at2"/>
<name>A0A1I3KBW7_9PSED</name>
<dbReference type="Proteomes" id="UP000243606">
    <property type="component" value="Unassembled WGS sequence"/>
</dbReference>